<dbReference type="Proteomes" id="UP000515733">
    <property type="component" value="Chromosome"/>
</dbReference>
<protein>
    <recommendedName>
        <fullName evidence="4">DUF1302 domain-containing protein</fullName>
    </recommendedName>
</protein>
<evidence type="ECO:0000256" key="1">
    <source>
        <dbReference type="SAM" id="SignalP"/>
    </source>
</evidence>
<dbReference type="Pfam" id="PF06980">
    <property type="entry name" value="DUF1302"/>
    <property type="match status" value="1"/>
</dbReference>
<name>A0A6S6Y4T9_9PROT</name>
<keyword evidence="3" id="KW-1185">Reference proteome</keyword>
<evidence type="ECO:0000313" key="3">
    <source>
        <dbReference type="Proteomes" id="UP000515733"/>
    </source>
</evidence>
<evidence type="ECO:0008006" key="4">
    <source>
        <dbReference type="Google" id="ProtNLM"/>
    </source>
</evidence>
<organism evidence="2 3">
    <name type="scientific">Denitratisoma oestradiolicum</name>
    <dbReference type="NCBI Taxonomy" id="311182"/>
    <lineage>
        <taxon>Bacteria</taxon>
        <taxon>Pseudomonadati</taxon>
        <taxon>Pseudomonadota</taxon>
        <taxon>Betaproteobacteria</taxon>
        <taxon>Nitrosomonadales</taxon>
        <taxon>Sterolibacteriaceae</taxon>
        <taxon>Denitratisoma</taxon>
    </lineage>
</organism>
<feature type="chain" id="PRO_5028095996" description="DUF1302 domain-containing protein" evidence="1">
    <location>
        <begin position="28"/>
        <end position="594"/>
    </location>
</feature>
<dbReference type="AlphaFoldDB" id="A0A6S6Y4T9"/>
<sequence length="594" mass="63121">MNRPQIKRTTMTLALTLAGLWHPLAQAVDLNLGDVAATVHGAVTLGTSLRTESRDPGLLQAGNGGLVGTDGTAAGGRNSDDGDLNFARGERISTALKAVGSIELKQDNLGLMLRAKAWHDFTLGEADAPFGNAPNGYRAGQPLSDKGFSARAKFSGAVFQEAYVSASFKPGAMPLSLRLGDQMIPWGGGWSISGGLSAINAMDLPALRRPGVLPEEVGVPIPALSARLAISADTRVEAFHQFRFRATEIDGCGTYFSTYDYLAQGCNVVFVAGATDVVGTRFGLYGKRAPTPEVSNSGQFGLGLNIKAPSLATDFGVYLAQYHSRLPVASAIKSPRGAGGPFLPGDPDGLNVQYLTEYPEDIRMLGLTFMTKGNNMTLAGELTYRPNQPVALNATDLIRAFASNVAPSALRGDAIATAPGGVFHGYDRRHVLQAQLSASGQIKGLWGAESVSLGGEVGAKYMNDLPDPATRRYGRSDIFDIGPVGGVCAGSAIQCSDDGYVSKMAWGYRLRVGLRYPNVADQLDLMPALSFAHDVRGWSHDNAFNEGRRTLGLALRAAYQKMYLAEISWTPTWGGYYNASRDRSVLSATVGLRF</sequence>
<gene>
    <name evidence="2" type="ORF">DENOEST_0453</name>
</gene>
<dbReference type="EMBL" id="LR778301">
    <property type="protein sequence ID" value="CAB1367618.1"/>
    <property type="molecule type" value="Genomic_DNA"/>
</dbReference>
<feature type="signal peptide" evidence="1">
    <location>
        <begin position="1"/>
        <end position="27"/>
    </location>
</feature>
<evidence type="ECO:0000313" key="2">
    <source>
        <dbReference type="EMBL" id="CAB1367618.1"/>
    </source>
</evidence>
<dbReference type="KEGG" id="doe:DENOEST_0453"/>
<dbReference type="InterPro" id="IPR010727">
    <property type="entry name" value="DUF1302"/>
</dbReference>
<reference evidence="2 3" key="1">
    <citation type="submission" date="2020-03" db="EMBL/GenBank/DDBJ databases">
        <authorList>
            <consortium name="Genoscope - CEA"/>
            <person name="William W."/>
        </authorList>
    </citation>
    <scope>NUCLEOTIDE SEQUENCE [LARGE SCALE GENOMIC DNA]</scope>
    <source>
        <strain evidence="3">DSM 16959</strain>
    </source>
</reference>
<keyword evidence="1" id="KW-0732">Signal</keyword>
<accession>A0A6S6Y4T9</accession>
<proteinExistence type="predicted"/>
<dbReference type="RefSeq" id="WP_170228177.1">
    <property type="nucleotide sequence ID" value="NZ_LR778301.1"/>
</dbReference>